<dbReference type="Gene3D" id="3.30.160.60">
    <property type="entry name" value="Classic Zinc Finger"/>
    <property type="match status" value="3"/>
</dbReference>
<dbReference type="Proteomes" id="UP000838878">
    <property type="component" value="Chromosome 13"/>
</dbReference>
<dbReference type="SMART" id="SM00355">
    <property type="entry name" value="ZnF_C2H2"/>
    <property type="match status" value="7"/>
</dbReference>
<keyword evidence="4" id="KW-0862">Zinc</keyword>
<feature type="non-terminal residue" evidence="6">
    <location>
        <position position="306"/>
    </location>
</feature>
<evidence type="ECO:0000256" key="1">
    <source>
        <dbReference type="ARBA" id="ARBA00022723"/>
    </source>
</evidence>
<keyword evidence="2" id="KW-0677">Repeat</keyword>
<evidence type="ECO:0000256" key="4">
    <source>
        <dbReference type="ARBA" id="ARBA00022833"/>
    </source>
</evidence>
<dbReference type="EMBL" id="OV170233">
    <property type="protein sequence ID" value="CAH0718385.1"/>
    <property type="molecule type" value="Genomic_DNA"/>
</dbReference>
<evidence type="ECO:0000256" key="2">
    <source>
        <dbReference type="ARBA" id="ARBA00022737"/>
    </source>
</evidence>
<keyword evidence="1" id="KW-0479">Metal-binding</keyword>
<dbReference type="PANTHER" id="PTHR24379">
    <property type="entry name" value="KRAB AND ZINC FINGER DOMAIN-CONTAINING"/>
    <property type="match status" value="1"/>
</dbReference>
<sequence>MFLSKPSNRVAVKLGAFVTTPPWPNVRIFGIIDIILLNLDDNKVIFDTKEENEINTTYERNDNDLNTVSNMPCWHQSIDNDGRLLCKFCDLKYSTMETLRIHIKRKHSKDYAELKKSILHFKRNSKHVCRICKKTFILLSDLKTHVNVKHKIEVIKSSCTDCDATFNDSIELSEHMYIKHNKDANLSAFICEICGYRTMKRSHYKQHCNTHDEKKLLSCHYCDYKTNSTSNLTIHEYIHTKNKSFACDFMNCDYRCGSKAALRGHKLKHFPEKNMLFCDKCNYKTVYKHSLKKHSDSHERNCTRVK</sequence>
<accession>A0A8J9V1P2</accession>
<feature type="domain" description="C2H2-type" evidence="5">
    <location>
        <begin position="247"/>
        <end position="269"/>
    </location>
</feature>
<dbReference type="AlphaFoldDB" id="A0A8J9V1P2"/>
<keyword evidence="3" id="KW-0863">Zinc-finger</keyword>
<feature type="domain" description="C2H2-type" evidence="5">
    <location>
        <begin position="86"/>
        <end position="107"/>
    </location>
</feature>
<gene>
    <name evidence="6" type="ORF">BINO364_LOCUS4881</name>
</gene>
<protein>
    <recommendedName>
        <fullName evidence="5">C2H2-type domain-containing protein</fullName>
    </recommendedName>
</protein>
<dbReference type="SUPFAM" id="SSF57667">
    <property type="entry name" value="beta-beta-alpha zinc fingers"/>
    <property type="match status" value="3"/>
</dbReference>
<evidence type="ECO:0000313" key="6">
    <source>
        <dbReference type="EMBL" id="CAH0718385.1"/>
    </source>
</evidence>
<dbReference type="Pfam" id="PF00096">
    <property type="entry name" value="zf-C2H2"/>
    <property type="match status" value="1"/>
</dbReference>
<evidence type="ECO:0000259" key="5">
    <source>
        <dbReference type="PROSITE" id="PS00028"/>
    </source>
</evidence>
<evidence type="ECO:0000256" key="3">
    <source>
        <dbReference type="ARBA" id="ARBA00022771"/>
    </source>
</evidence>
<keyword evidence="7" id="KW-1185">Reference proteome</keyword>
<reference evidence="6" key="1">
    <citation type="submission" date="2021-12" db="EMBL/GenBank/DDBJ databases">
        <authorList>
            <person name="Martin H S."/>
        </authorList>
    </citation>
    <scope>NUCLEOTIDE SEQUENCE</scope>
</reference>
<dbReference type="OrthoDB" id="3561125at2759"/>
<evidence type="ECO:0000313" key="7">
    <source>
        <dbReference type="Proteomes" id="UP000838878"/>
    </source>
</evidence>
<dbReference type="InterPro" id="IPR036236">
    <property type="entry name" value="Znf_C2H2_sf"/>
</dbReference>
<feature type="domain" description="C2H2-type" evidence="5">
    <location>
        <begin position="159"/>
        <end position="180"/>
    </location>
</feature>
<organism evidence="6 7">
    <name type="scientific">Brenthis ino</name>
    <name type="common">lesser marbled fritillary</name>
    <dbReference type="NCBI Taxonomy" id="405034"/>
    <lineage>
        <taxon>Eukaryota</taxon>
        <taxon>Metazoa</taxon>
        <taxon>Ecdysozoa</taxon>
        <taxon>Arthropoda</taxon>
        <taxon>Hexapoda</taxon>
        <taxon>Insecta</taxon>
        <taxon>Pterygota</taxon>
        <taxon>Neoptera</taxon>
        <taxon>Endopterygota</taxon>
        <taxon>Lepidoptera</taxon>
        <taxon>Glossata</taxon>
        <taxon>Ditrysia</taxon>
        <taxon>Papilionoidea</taxon>
        <taxon>Nymphalidae</taxon>
        <taxon>Heliconiinae</taxon>
        <taxon>Argynnini</taxon>
        <taxon>Brenthis</taxon>
    </lineage>
</organism>
<dbReference type="PROSITE" id="PS00028">
    <property type="entry name" value="ZINC_FINGER_C2H2_1"/>
    <property type="match status" value="4"/>
</dbReference>
<dbReference type="InterPro" id="IPR013087">
    <property type="entry name" value="Znf_C2H2_type"/>
</dbReference>
<dbReference type="GO" id="GO:0008270">
    <property type="term" value="F:zinc ion binding"/>
    <property type="evidence" value="ECO:0007669"/>
    <property type="project" value="UniProtKB-KW"/>
</dbReference>
<dbReference type="PANTHER" id="PTHR24379:SF121">
    <property type="entry name" value="C2H2-TYPE DOMAIN-CONTAINING PROTEIN"/>
    <property type="match status" value="1"/>
</dbReference>
<name>A0A8J9V1P2_9NEOP</name>
<proteinExistence type="predicted"/>
<feature type="domain" description="C2H2-type" evidence="5">
    <location>
        <begin position="129"/>
        <end position="150"/>
    </location>
</feature>